<dbReference type="EMBL" id="SRLO01001057">
    <property type="protein sequence ID" value="TNN42146.1"/>
    <property type="molecule type" value="Genomic_DNA"/>
</dbReference>
<feature type="region of interest" description="Disordered" evidence="1">
    <location>
        <begin position="1"/>
        <end position="29"/>
    </location>
</feature>
<evidence type="ECO:0000256" key="1">
    <source>
        <dbReference type="SAM" id="MobiDB-lite"/>
    </source>
</evidence>
<proteinExistence type="predicted"/>
<organism evidence="2 3">
    <name type="scientific">Liparis tanakae</name>
    <name type="common">Tanaka's snailfish</name>
    <dbReference type="NCBI Taxonomy" id="230148"/>
    <lineage>
        <taxon>Eukaryota</taxon>
        <taxon>Metazoa</taxon>
        <taxon>Chordata</taxon>
        <taxon>Craniata</taxon>
        <taxon>Vertebrata</taxon>
        <taxon>Euteleostomi</taxon>
        <taxon>Actinopterygii</taxon>
        <taxon>Neopterygii</taxon>
        <taxon>Teleostei</taxon>
        <taxon>Neoteleostei</taxon>
        <taxon>Acanthomorphata</taxon>
        <taxon>Eupercaria</taxon>
        <taxon>Perciformes</taxon>
        <taxon>Cottioidei</taxon>
        <taxon>Cottales</taxon>
        <taxon>Liparidae</taxon>
        <taxon>Liparis</taxon>
    </lineage>
</organism>
<name>A0A4Z2FLL6_9TELE</name>
<feature type="compositionally biased region" description="Basic and acidic residues" evidence="1">
    <location>
        <begin position="200"/>
        <end position="211"/>
    </location>
</feature>
<evidence type="ECO:0000313" key="2">
    <source>
        <dbReference type="EMBL" id="TNN42146.1"/>
    </source>
</evidence>
<reference evidence="2 3" key="1">
    <citation type="submission" date="2019-03" db="EMBL/GenBank/DDBJ databases">
        <title>First draft genome of Liparis tanakae, snailfish: a comprehensive survey of snailfish specific genes.</title>
        <authorList>
            <person name="Kim W."/>
            <person name="Song I."/>
            <person name="Jeong J.-H."/>
            <person name="Kim D."/>
            <person name="Kim S."/>
            <person name="Ryu S."/>
            <person name="Song J.Y."/>
            <person name="Lee S.K."/>
        </authorList>
    </citation>
    <scope>NUCLEOTIDE SEQUENCE [LARGE SCALE GENOMIC DNA]</scope>
    <source>
        <tissue evidence="2">Muscle</tissue>
    </source>
</reference>
<comment type="caution">
    <text evidence="2">The sequence shown here is derived from an EMBL/GenBank/DDBJ whole genome shotgun (WGS) entry which is preliminary data.</text>
</comment>
<dbReference type="Proteomes" id="UP000314294">
    <property type="component" value="Unassembled WGS sequence"/>
</dbReference>
<dbReference type="AlphaFoldDB" id="A0A4Z2FLL6"/>
<keyword evidence="3" id="KW-1185">Reference proteome</keyword>
<feature type="region of interest" description="Disordered" evidence="1">
    <location>
        <begin position="160"/>
        <end position="180"/>
    </location>
</feature>
<protein>
    <submittedName>
        <fullName evidence="2">Uncharacterized protein</fullName>
    </submittedName>
</protein>
<sequence>MTKMIFPAGPDPGAAKPRSTPRLPPASDPQGVVQRLGVVSHAIPLSSPCMVTMEKEESIIRHCILGRTLSSNTGDEALARRTTATIAKRRSRSHEAAVKELSNAAHSVEGIFYFNGNWTAKKSRRCPEFQSRDVNPRLHGAVLPSPCMPGHVRFGEADKQNTHKNAPEGISVTGTGTEPNVWTESGSVAVRASRQAALVGHRERERAEGGARSRSFRSRLTPPSRDPREDRVRLD</sequence>
<gene>
    <name evidence="2" type="ORF">EYF80_047689</name>
</gene>
<feature type="region of interest" description="Disordered" evidence="1">
    <location>
        <begin position="193"/>
        <end position="235"/>
    </location>
</feature>
<feature type="compositionally biased region" description="Basic and acidic residues" evidence="1">
    <location>
        <begin position="225"/>
        <end position="235"/>
    </location>
</feature>
<evidence type="ECO:0000313" key="3">
    <source>
        <dbReference type="Proteomes" id="UP000314294"/>
    </source>
</evidence>
<accession>A0A4Z2FLL6</accession>